<gene>
    <name evidence="1" type="ORF">A4G28_25120</name>
</gene>
<evidence type="ECO:0000313" key="2">
    <source>
        <dbReference type="Proteomes" id="UP000077342"/>
    </source>
</evidence>
<organism evidence="1 2">
    <name type="scientific">Mycobacterium ostraviense</name>
    <dbReference type="NCBI Taxonomy" id="2738409"/>
    <lineage>
        <taxon>Bacteria</taxon>
        <taxon>Bacillati</taxon>
        <taxon>Actinomycetota</taxon>
        <taxon>Actinomycetes</taxon>
        <taxon>Mycobacteriales</taxon>
        <taxon>Mycobacteriaceae</taxon>
        <taxon>Mycobacterium</taxon>
    </lineage>
</organism>
<dbReference type="AlphaFoldDB" id="A0A164CZ53"/>
<name>A0A164CZ53_9MYCO</name>
<protein>
    <submittedName>
        <fullName evidence="1">Uncharacterized protein</fullName>
    </submittedName>
</protein>
<accession>A0A164CZ53</accession>
<comment type="caution">
    <text evidence="1">The sequence shown here is derived from an EMBL/GenBank/DDBJ whole genome shotgun (WGS) entry which is preliminary data.</text>
</comment>
<evidence type="ECO:0000313" key="1">
    <source>
        <dbReference type="EMBL" id="KZS65362.1"/>
    </source>
</evidence>
<dbReference type="EMBL" id="LWCI01000066">
    <property type="protein sequence ID" value="KZS65362.1"/>
    <property type="molecule type" value="Genomic_DNA"/>
</dbReference>
<reference evidence="2" key="1">
    <citation type="submission" date="2016-04" db="EMBL/GenBank/DDBJ databases">
        <authorList>
            <person name="Strapagiel D."/>
            <person name="Borowka P."/>
            <person name="Marciniak B."/>
            <person name="Bakula Z."/>
            <person name="Van Ingen J."/>
            <person name="Safianowska A."/>
            <person name="Dziadek J."/>
            <person name="Jagielski T."/>
        </authorList>
    </citation>
    <scope>NUCLEOTIDE SEQUENCE [LARGE SCALE GENOMIC DNA]</scope>
    <source>
        <strain evidence="2">1010001458</strain>
    </source>
</reference>
<sequence length="80" mass="8415">MGDLALQVFGENAIDDGAGRPGGVLVGHDAPEFGAGSVFDRDAERSIRAAEIEDPLCVGGYEPQRLCRCLVVVPREVAGF</sequence>
<dbReference type="Proteomes" id="UP000077342">
    <property type="component" value="Unassembled WGS sequence"/>
</dbReference>
<keyword evidence="2" id="KW-1185">Reference proteome</keyword>
<proteinExistence type="predicted"/>